<dbReference type="AlphaFoldDB" id="A0A0W0Z6I5"/>
<dbReference type="OrthoDB" id="5631716at2"/>
<reference evidence="1 2" key="1">
    <citation type="submission" date="2015-11" db="EMBL/GenBank/DDBJ databases">
        <title>Genomic analysis of 38 Legionella species identifies large and diverse effector repertoires.</title>
        <authorList>
            <person name="Burstein D."/>
            <person name="Amaro F."/>
            <person name="Zusman T."/>
            <person name="Lifshitz Z."/>
            <person name="Cohen O."/>
            <person name="Gilbert J.A."/>
            <person name="Pupko T."/>
            <person name="Shuman H.A."/>
            <person name="Segal G."/>
        </authorList>
    </citation>
    <scope>NUCLEOTIDE SEQUENCE [LARGE SCALE GENOMIC DNA]</scope>
    <source>
        <strain evidence="1 2">Mt.St.Helens-9</strain>
    </source>
</reference>
<evidence type="ECO:0000313" key="2">
    <source>
        <dbReference type="Proteomes" id="UP000054877"/>
    </source>
</evidence>
<organism evidence="1 2">
    <name type="scientific">Legionella spiritensis</name>
    <dbReference type="NCBI Taxonomy" id="452"/>
    <lineage>
        <taxon>Bacteria</taxon>
        <taxon>Pseudomonadati</taxon>
        <taxon>Pseudomonadota</taxon>
        <taxon>Gammaproteobacteria</taxon>
        <taxon>Legionellales</taxon>
        <taxon>Legionellaceae</taxon>
        <taxon>Legionella</taxon>
    </lineage>
</organism>
<dbReference type="RefSeq" id="WP_058483274.1">
    <property type="nucleotide sequence ID" value="NZ_CAAAII010000014.1"/>
</dbReference>
<accession>A0A0W0Z6I5</accession>
<sequence length="344" mass="39058">MSFDVDEYSERISKDIKRLPENSNYFRLFLPVGYRSRPYETASTLLHAVKSIIPLLPENIDSLQLYHLDYYSTMVDDFVLPVIESLPKTLHHLSLAGNRLSNFLGSVRVYDKNESMYKFYNRDPGILIKILQALPANVVSLDLSNIHRGAMLVETFAAILKHLPSSLRVLNLSNNSLSELSTTEMELIINSIPFTVEEINLENNGLFKKRQKIKARDKLLQILGPPENRQRFKLKNNGESDFARAICAMTSFALQFQQDRSGSGLPVEIIITILSFLHPGLSKNPESPNILHAEDVVTKARTLLKNKKTENRIGLGHNHSNVFFGREGKEEVNTDQEDNVRPVL</sequence>
<dbReference type="InterPro" id="IPR032675">
    <property type="entry name" value="LRR_dom_sf"/>
</dbReference>
<protein>
    <submittedName>
        <fullName evidence="1">Leucine-rich repeat protein</fullName>
    </submittedName>
</protein>
<dbReference type="Gene3D" id="3.80.10.10">
    <property type="entry name" value="Ribonuclease Inhibitor"/>
    <property type="match status" value="1"/>
</dbReference>
<evidence type="ECO:0000313" key="1">
    <source>
        <dbReference type="EMBL" id="KTD64558.1"/>
    </source>
</evidence>
<dbReference type="Proteomes" id="UP000054877">
    <property type="component" value="Unassembled WGS sequence"/>
</dbReference>
<proteinExistence type="predicted"/>
<name>A0A0W0Z6I5_LEGSP</name>
<comment type="caution">
    <text evidence="1">The sequence shown here is derived from an EMBL/GenBank/DDBJ whole genome shotgun (WGS) entry which is preliminary data.</text>
</comment>
<gene>
    <name evidence="1" type="ORF">Lspi_1365</name>
</gene>
<dbReference type="SUPFAM" id="SSF52047">
    <property type="entry name" value="RNI-like"/>
    <property type="match status" value="1"/>
</dbReference>
<keyword evidence="2" id="KW-1185">Reference proteome</keyword>
<dbReference type="PATRIC" id="fig|452.5.peg.1507"/>
<dbReference type="EMBL" id="LNYX01000013">
    <property type="protein sequence ID" value="KTD64558.1"/>
    <property type="molecule type" value="Genomic_DNA"/>
</dbReference>
<dbReference type="InterPro" id="IPR001611">
    <property type="entry name" value="Leu-rich_rpt"/>
</dbReference>
<dbReference type="PROSITE" id="PS51450">
    <property type="entry name" value="LRR"/>
    <property type="match status" value="1"/>
</dbReference>